<keyword evidence="1" id="KW-0472">Membrane</keyword>
<feature type="transmembrane region" description="Helical" evidence="1">
    <location>
        <begin position="20"/>
        <end position="39"/>
    </location>
</feature>
<dbReference type="AlphaFoldDB" id="W2CWD2"/>
<protein>
    <submittedName>
        <fullName evidence="2">Uncharacterized protein</fullName>
    </submittedName>
</protein>
<evidence type="ECO:0000256" key="1">
    <source>
        <dbReference type="SAM" id="Phobius"/>
    </source>
</evidence>
<dbReference type="Proteomes" id="UP000018874">
    <property type="component" value="Unassembled WGS sequence"/>
</dbReference>
<reference evidence="2 3" key="1">
    <citation type="submission" date="2013-11" db="EMBL/GenBank/DDBJ databases">
        <title>Single cell genomics of uncultured Tannerella BU063 (oral taxon 286).</title>
        <authorList>
            <person name="Beall C.J."/>
            <person name="Campbell A.G."/>
            <person name="Griffen A.L."/>
            <person name="Podar M."/>
            <person name="Leys E.J."/>
        </authorList>
    </citation>
    <scope>NUCLEOTIDE SEQUENCE [LARGE SCALE GENOMIC DNA]</scope>
    <source>
        <strain evidence="2">Cell 6/7/9</strain>
    </source>
</reference>
<name>W2CWD2_9BACT</name>
<dbReference type="EMBL" id="AYYD01000627">
    <property type="protein sequence ID" value="ETK10742.1"/>
    <property type="molecule type" value="Genomic_DNA"/>
</dbReference>
<comment type="caution">
    <text evidence="2">The sequence shown here is derived from an EMBL/GenBank/DDBJ whole genome shotgun (WGS) entry which is preliminary data.</text>
</comment>
<evidence type="ECO:0000313" key="2">
    <source>
        <dbReference type="EMBL" id="ETK10742.1"/>
    </source>
</evidence>
<evidence type="ECO:0000313" key="3">
    <source>
        <dbReference type="Proteomes" id="UP000018874"/>
    </source>
</evidence>
<gene>
    <name evidence="2" type="ORF">T231_03330</name>
</gene>
<organism evidence="2 3">
    <name type="scientific">Tannerella sp. oral taxon BU063 isolate Cell 6/7/9</name>
    <dbReference type="NCBI Taxonomy" id="1411021"/>
    <lineage>
        <taxon>Bacteria</taxon>
        <taxon>Pseudomonadati</taxon>
        <taxon>Bacteroidota</taxon>
        <taxon>Bacteroidia</taxon>
        <taxon>Bacteroidales</taxon>
        <taxon>Tannerellaceae</taxon>
        <taxon>Tannerella</taxon>
    </lineage>
</organism>
<accession>W2CWD2</accession>
<keyword evidence="1" id="KW-0812">Transmembrane</keyword>
<keyword evidence="3" id="KW-1185">Reference proteome</keyword>
<proteinExistence type="predicted"/>
<keyword evidence="1" id="KW-1133">Transmembrane helix</keyword>
<sequence>MAIERMNNTGTFAASSPKTIITTSVSVAFFVAAITALYATTSIGCQIPMDCCTAKSVIVFGETGGDSLSFFIHPYFSFMPKTMKIALEVKHSSHTCTPTERNTVSRAAFLTEKNAKNKAYAFILQHGLLEDFRHFINSLPDGTDPHGLCVDILTRKFNTHNHGKK</sequence>
<dbReference type="PATRIC" id="fig|1411021.3.peg.213"/>